<reference evidence="1" key="1">
    <citation type="journal article" date="2015" name="Nature">
        <title>Complex archaea that bridge the gap between prokaryotes and eukaryotes.</title>
        <authorList>
            <person name="Spang A."/>
            <person name="Saw J.H."/>
            <person name="Jorgensen S.L."/>
            <person name="Zaremba-Niedzwiedzka K."/>
            <person name="Martijn J."/>
            <person name="Lind A.E."/>
            <person name="van Eijk R."/>
            <person name="Schleper C."/>
            <person name="Guy L."/>
            <person name="Ettema T.J."/>
        </authorList>
    </citation>
    <scope>NUCLEOTIDE SEQUENCE</scope>
</reference>
<protein>
    <recommendedName>
        <fullName evidence="2">DUF2891 domain-containing protein</fullName>
    </recommendedName>
</protein>
<comment type="caution">
    <text evidence="1">The sequence shown here is derived from an EMBL/GenBank/DDBJ whole genome shotgun (WGS) entry which is preliminary data.</text>
</comment>
<evidence type="ECO:0008006" key="2">
    <source>
        <dbReference type="Google" id="ProtNLM"/>
    </source>
</evidence>
<proteinExistence type="predicted"/>
<name>A0A0F9VDK6_9ZZZZ</name>
<dbReference type="Pfam" id="PF11199">
    <property type="entry name" value="DUF2891"/>
    <property type="match status" value="1"/>
</dbReference>
<gene>
    <name evidence="1" type="ORF">LCGC14_0110020</name>
</gene>
<dbReference type="InterPro" id="IPR021365">
    <property type="entry name" value="DUF2891"/>
</dbReference>
<organism evidence="1">
    <name type="scientific">marine sediment metagenome</name>
    <dbReference type="NCBI Taxonomy" id="412755"/>
    <lineage>
        <taxon>unclassified sequences</taxon>
        <taxon>metagenomes</taxon>
        <taxon>ecological metagenomes</taxon>
    </lineage>
</organism>
<dbReference type="EMBL" id="LAZR01000032">
    <property type="protein sequence ID" value="KKO02140.1"/>
    <property type="molecule type" value="Genomic_DNA"/>
</dbReference>
<dbReference type="AlphaFoldDB" id="A0A0F9VDK6"/>
<evidence type="ECO:0000313" key="1">
    <source>
        <dbReference type="EMBL" id="KKO02140.1"/>
    </source>
</evidence>
<accession>A0A0F9VDK6</accession>
<sequence length="335" mass="37455">MISLSPQDCSTLVSLTLGHVTREYPHSESIRLDSQADLATPRVHHPVFFGSYDWHSCVHSYWLLARALGQFPELPEANAIVTLFDRQLTAENVAGELAYFTAPGRGGFERPYGWVWLLQLNLALHRLEHSRAMVWTDSLQPLADEIASRLAVYLPKLSYPIRSGAHNNTAFALLLAFDYAAHFRHTPLQELIGARARQFFAQDRDCQAWEPGGEDFLSPAWQEALLMQRVLGGDQFVKWFGGFLPDLIQGRPANLLEPALVSDRSDGRLAHLDGLNLSRAWCLKQLAGSFAANDPRHSLLSAAAARHLQAGRAHLQDDYMGEHWLATFLVLALEA</sequence>